<feature type="transmembrane region" description="Helical" evidence="1">
    <location>
        <begin position="394"/>
        <end position="411"/>
    </location>
</feature>
<feature type="transmembrane region" description="Helical" evidence="1">
    <location>
        <begin position="79"/>
        <end position="96"/>
    </location>
</feature>
<organism evidence="2 3">
    <name type="scientific">Parasphingorhabdus litoris</name>
    <dbReference type="NCBI Taxonomy" id="394733"/>
    <lineage>
        <taxon>Bacteria</taxon>
        <taxon>Pseudomonadati</taxon>
        <taxon>Pseudomonadota</taxon>
        <taxon>Alphaproteobacteria</taxon>
        <taxon>Sphingomonadales</taxon>
        <taxon>Sphingomonadaceae</taxon>
        <taxon>Parasphingorhabdus</taxon>
    </lineage>
</organism>
<dbReference type="Proteomes" id="UP001500713">
    <property type="component" value="Unassembled WGS sequence"/>
</dbReference>
<evidence type="ECO:0008006" key="4">
    <source>
        <dbReference type="Google" id="ProtNLM"/>
    </source>
</evidence>
<feature type="transmembrane region" description="Helical" evidence="1">
    <location>
        <begin position="254"/>
        <end position="274"/>
    </location>
</feature>
<protein>
    <recommendedName>
        <fullName evidence="4">AcrB/AcrD/AcrF family protein</fullName>
    </recommendedName>
</protein>
<name>A0ABN1AKN5_9SPHN</name>
<evidence type="ECO:0000313" key="2">
    <source>
        <dbReference type="EMBL" id="GAA0478919.1"/>
    </source>
</evidence>
<feature type="transmembrane region" description="Helical" evidence="1">
    <location>
        <begin position="127"/>
        <end position="147"/>
    </location>
</feature>
<dbReference type="RefSeq" id="WP_229954572.1">
    <property type="nucleotide sequence ID" value="NZ_BAAAEM010000002.1"/>
</dbReference>
<feature type="transmembrane region" description="Helical" evidence="1">
    <location>
        <begin position="159"/>
        <end position="176"/>
    </location>
</feature>
<keyword evidence="1" id="KW-1133">Transmembrane helix</keyword>
<sequence length="592" mass="64779">MIGSGYLRKSGPFFLIWLAVCAVLIFVSLDQIVSGVGWGPDDQLRQVQLRDWLAGQSWFDTTQYRIAAPDSQPMHWPRLIELPLAFVTLLLGLVMAPSSAETAALVIVPLAALGIAMWLVAKITSQFFDRNVALLAAALTATAVSIIAQLRPMRIDHHGWQIVLALVVLWTMFWPSKRNAGIVMGIALALWLSISVEGLPLSVAFIALLAWRWIISLDEGVRLFWTLTGFLGSSVLLYMVNHGQLDVALNYCDAIAPAHLLACAAGGAIILPAIKFSPDSWIVRLIALAVAGLAALGVFYSTAPQCVGSAFGQLDPLVRDYWLVNVREGMPIWTQPWKEIITLFGGSIIVGLVSLAYIQWRKPEAIDRQKLFLLAYALMWAFVVSLLVQRAAAVAAAYALPLVGWAVHGAFQHARAIKRPITRILATVAVVFLILPGPLALGVIDMARGNGMQGNTQIAEPAASGPDCQFDDSLAQLNNLPPSYIVAPFDFGPKLLVQTSHSVLATSHHRNDAAMADQIRIFTSKPETARSILEDRNIEIIMTCPNEAELKTYAKKHPDGLWAKLDGGEKFEWLEPITLAKDSPSLWRIVRK</sequence>
<keyword evidence="1" id="KW-0812">Transmembrane</keyword>
<feature type="transmembrane region" description="Helical" evidence="1">
    <location>
        <begin position="12"/>
        <end position="29"/>
    </location>
</feature>
<accession>A0ABN1AKN5</accession>
<keyword evidence="1" id="KW-0472">Membrane</keyword>
<feature type="transmembrane region" description="Helical" evidence="1">
    <location>
        <begin position="423"/>
        <end position="444"/>
    </location>
</feature>
<evidence type="ECO:0000313" key="3">
    <source>
        <dbReference type="Proteomes" id="UP001500713"/>
    </source>
</evidence>
<proteinExistence type="predicted"/>
<feature type="transmembrane region" description="Helical" evidence="1">
    <location>
        <begin position="281"/>
        <end position="300"/>
    </location>
</feature>
<dbReference type="EMBL" id="BAAAEM010000002">
    <property type="protein sequence ID" value="GAA0478919.1"/>
    <property type="molecule type" value="Genomic_DNA"/>
</dbReference>
<comment type="caution">
    <text evidence="2">The sequence shown here is derived from an EMBL/GenBank/DDBJ whole genome shotgun (WGS) entry which is preliminary data.</text>
</comment>
<evidence type="ECO:0000256" key="1">
    <source>
        <dbReference type="SAM" id="Phobius"/>
    </source>
</evidence>
<feature type="transmembrane region" description="Helical" evidence="1">
    <location>
        <begin position="371"/>
        <end position="388"/>
    </location>
</feature>
<gene>
    <name evidence="2" type="ORF">GCM10009096_21100</name>
</gene>
<keyword evidence="3" id="KW-1185">Reference proteome</keyword>
<feature type="transmembrane region" description="Helical" evidence="1">
    <location>
        <begin position="182"/>
        <end position="211"/>
    </location>
</feature>
<feature type="transmembrane region" description="Helical" evidence="1">
    <location>
        <begin position="103"/>
        <end position="121"/>
    </location>
</feature>
<feature type="transmembrane region" description="Helical" evidence="1">
    <location>
        <begin position="223"/>
        <end position="242"/>
    </location>
</feature>
<feature type="transmembrane region" description="Helical" evidence="1">
    <location>
        <begin position="340"/>
        <end position="359"/>
    </location>
</feature>
<reference evidence="2 3" key="1">
    <citation type="journal article" date="2019" name="Int. J. Syst. Evol. Microbiol.">
        <title>The Global Catalogue of Microorganisms (GCM) 10K type strain sequencing project: providing services to taxonomists for standard genome sequencing and annotation.</title>
        <authorList>
            <consortium name="The Broad Institute Genomics Platform"/>
            <consortium name="The Broad Institute Genome Sequencing Center for Infectious Disease"/>
            <person name="Wu L."/>
            <person name="Ma J."/>
        </authorList>
    </citation>
    <scope>NUCLEOTIDE SEQUENCE [LARGE SCALE GENOMIC DNA]</scope>
    <source>
        <strain evidence="2 3">JCM 14162</strain>
    </source>
</reference>